<evidence type="ECO:0000256" key="3">
    <source>
        <dbReference type="ARBA" id="ARBA00023163"/>
    </source>
</evidence>
<dbReference type="SUPFAM" id="SSF46689">
    <property type="entry name" value="Homeodomain-like"/>
    <property type="match status" value="1"/>
</dbReference>
<dbReference type="GO" id="GO:0000976">
    <property type="term" value="F:transcription cis-regulatory region binding"/>
    <property type="evidence" value="ECO:0007669"/>
    <property type="project" value="TreeGrafter"/>
</dbReference>
<dbReference type="PANTHER" id="PTHR30055:SF234">
    <property type="entry name" value="HTH-TYPE TRANSCRIPTIONAL REGULATOR BETI"/>
    <property type="match status" value="1"/>
</dbReference>
<dbReference type="GO" id="GO:0003700">
    <property type="term" value="F:DNA-binding transcription factor activity"/>
    <property type="evidence" value="ECO:0007669"/>
    <property type="project" value="TreeGrafter"/>
</dbReference>
<feature type="region of interest" description="Disordered" evidence="5">
    <location>
        <begin position="1"/>
        <end position="32"/>
    </location>
</feature>
<evidence type="ECO:0000259" key="6">
    <source>
        <dbReference type="PROSITE" id="PS50977"/>
    </source>
</evidence>
<name>A0A163SDX8_9CELL</name>
<dbReference type="STRING" id="43678.OJAG_10190"/>
<keyword evidence="1" id="KW-0805">Transcription regulation</keyword>
<evidence type="ECO:0000256" key="4">
    <source>
        <dbReference type="PROSITE-ProRule" id="PRU00335"/>
    </source>
</evidence>
<evidence type="ECO:0000256" key="1">
    <source>
        <dbReference type="ARBA" id="ARBA00023015"/>
    </source>
</evidence>
<feature type="DNA-binding region" description="H-T-H motif" evidence="4">
    <location>
        <begin position="61"/>
        <end position="80"/>
    </location>
</feature>
<dbReference type="InterPro" id="IPR050109">
    <property type="entry name" value="HTH-type_TetR-like_transc_reg"/>
</dbReference>
<dbReference type="Pfam" id="PF00440">
    <property type="entry name" value="TetR_N"/>
    <property type="match status" value="1"/>
</dbReference>
<evidence type="ECO:0000313" key="8">
    <source>
        <dbReference type="Proteomes" id="UP000076447"/>
    </source>
</evidence>
<comment type="caution">
    <text evidence="7">The sequence shown here is derived from an EMBL/GenBank/DDBJ whole genome shotgun (WGS) entry which is preliminary data.</text>
</comment>
<evidence type="ECO:0000313" key="7">
    <source>
        <dbReference type="EMBL" id="KZM36306.1"/>
    </source>
</evidence>
<protein>
    <submittedName>
        <fullName evidence="7">Bacterial regulatory protein, tetR family</fullName>
    </submittedName>
</protein>
<keyword evidence="2 4" id="KW-0238">DNA-binding</keyword>
<reference evidence="7 8" key="1">
    <citation type="submission" date="2016-01" db="EMBL/GenBank/DDBJ databases">
        <title>Genome sequence of Oerskovia enterophila VJag, an agar and cellulose degrading bacterium.</title>
        <authorList>
            <person name="Poehlein A."/>
            <person name="Jag V."/>
            <person name="Bengelsdorf F."/>
            <person name="Duerre P."/>
            <person name="Daniel R."/>
        </authorList>
    </citation>
    <scope>NUCLEOTIDE SEQUENCE [LARGE SCALE GENOMIC DNA]</scope>
    <source>
        <strain evidence="7 8">VJag</strain>
    </source>
</reference>
<accession>A0A163SDX8</accession>
<dbReference type="Gene3D" id="1.10.357.10">
    <property type="entry name" value="Tetracycline Repressor, domain 2"/>
    <property type="match status" value="1"/>
</dbReference>
<feature type="domain" description="HTH tetR-type" evidence="6">
    <location>
        <begin position="39"/>
        <end position="98"/>
    </location>
</feature>
<dbReference type="InterPro" id="IPR036271">
    <property type="entry name" value="Tet_transcr_reg_TetR-rel_C_sf"/>
</dbReference>
<dbReference type="PRINTS" id="PR00455">
    <property type="entry name" value="HTHTETR"/>
</dbReference>
<evidence type="ECO:0000256" key="5">
    <source>
        <dbReference type="SAM" id="MobiDB-lite"/>
    </source>
</evidence>
<dbReference type="InterPro" id="IPR009057">
    <property type="entry name" value="Homeodomain-like_sf"/>
</dbReference>
<dbReference type="EMBL" id="LRIE01000055">
    <property type="protein sequence ID" value="KZM36306.1"/>
    <property type="molecule type" value="Genomic_DNA"/>
</dbReference>
<evidence type="ECO:0000256" key="2">
    <source>
        <dbReference type="ARBA" id="ARBA00023125"/>
    </source>
</evidence>
<dbReference type="AlphaFoldDB" id="A0A163SDX8"/>
<organism evidence="7 8">
    <name type="scientific">Oerskovia enterophila</name>
    <dbReference type="NCBI Taxonomy" id="43678"/>
    <lineage>
        <taxon>Bacteria</taxon>
        <taxon>Bacillati</taxon>
        <taxon>Actinomycetota</taxon>
        <taxon>Actinomycetes</taxon>
        <taxon>Micrococcales</taxon>
        <taxon>Cellulomonadaceae</taxon>
        <taxon>Oerskovia</taxon>
    </lineage>
</organism>
<dbReference type="PROSITE" id="PS50977">
    <property type="entry name" value="HTH_TETR_2"/>
    <property type="match status" value="1"/>
</dbReference>
<dbReference type="Proteomes" id="UP000076447">
    <property type="component" value="Unassembled WGS sequence"/>
</dbReference>
<gene>
    <name evidence="7" type="ORF">OJAG_10190</name>
</gene>
<dbReference type="SUPFAM" id="SSF48498">
    <property type="entry name" value="Tetracyclin repressor-like, C-terminal domain"/>
    <property type="match status" value="1"/>
</dbReference>
<proteinExistence type="predicted"/>
<sequence>MERNGISVPFQNSIHDGYREGMPPDPTSPPLAGRKREALANDRNVLVAAREVFSLHGPEATIAQVAERAGVGVGTVYRRYSTKNALVRALHVAAIDELAQIARECAQGAGTTEVAATGAVETFLRRHILESFGPLIISSGEHPPATPEVDTASAALHGALEELLVVDRAAGLVPTTLTPADLMLLITHLRPPLPLPREQADALHLRYLGVTLAGLAQAAASAGSPATAASADLPPGPSWEDWLAMWSARDTGTTAGD</sequence>
<dbReference type="PANTHER" id="PTHR30055">
    <property type="entry name" value="HTH-TYPE TRANSCRIPTIONAL REGULATOR RUTR"/>
    <property type="match status" value="1"/>
</dbReference>
<keyword evidence="3" id="KW-0804">Transcription</keyword>
<dbReference type="OrthoDB" id="3192968at2"/>
<dbReference type="InterPro" id="IPR001647">
    <property type="entry name" value="HTH_TetR"/>
</dbReference>